<reference evidence="3" key="2">
    <citation type="submission" date="2025-08" db="UniProtKB">
        <authorList>
            <consortium name="Ensembl"/>
        </authorList>
    </citation>
    <scope>IDENTIFICATION</scope>
</reference>
<dbReference type="Gene3D" id="3.30.420.10">
    <property type="entry name" value="Ribonuclease H-like superfamily/Ribonuclease H"/>
    <property type="match status" value="1"/>
</dbReference>
<dbReference type="Pfam" id="PF13936">
    <property type="entry name" value="HTH_38"/>
    <property type="match status" value="1"/>
</dbReference>
<dbReference type="InterPro" id="IPR025246">
    <property type="entry name" value="IS30-like_HTH"/>
</dbReference>
<accession>A0A8D3CVP6</accession>
<dbReference type="PANTHER" id="PTHR23022:SF135">
    <property type="entry name" value="SI:DKEY-77F5.3"/>
    <property type="match status" value="1"/>
</dbReference>
<name>A0A8D3CVP6_SCOMX</name>
<dbReference type="InterPro" id="IPR009057">
    <property type="entry name" value="Homeodomain-like_sf"/>
</dbReference>
<dbReference type="InterPro" id="IPR036397">
    <property type="entry name" value="RNaseH_sf"/>
</dbReference>
<dbReference type="GO" id="GO:0015074">
    <property type="term" value="P:DNA integration"/>
    <property type="evidence" value="ECO:0007669"/>
    <property type="project" value="InterPro"/>
</dbReference>
<dbReference type="Proteomes" id="UP000694558">
    <property type="component" value="Chromosome 6"/>
</dbReference>
<evidence type="ECO:0000313" key="3">
    <source>
        <dbReference type="Ensembl" id="ENSSMAP00000051354.1"/>
    </source>
</evidence>
<organism evidence="3 4">
    <name type="scientific">Scophthalmus maximus</name>
    <name type="common">Turbot</name>
    <name type="synonym">Psetta maxima</name>
    <dbReference type="NCBI Taxonomy" id="52904"/>
    <lineage>
        <taxon>Eukaryota</taxon>
        <taxon>Metazoa</taxon>
        <taxon>Chordata</taxon>
        <taxon>Craniata</taxon>
        <taxon>Vertebrata</taxon>
        <taxon>Euteleostomi</taxon>
        <taxon>Actinopterygii</taxon>
        <taxon>Neopterygii</taxon>
        <taxon>Teleostei</taxon>
        <taxon>Neoteleostei</taxon>
        <taxon>Acanthomorphata</taxon>
        <taxon>Carangaria</taxon>
        <taxon>Pleuronectiformes</taxon>
        <taxon>Pleuronectoidei</taxon>
        <taxon>Scophthalmidae</taxon>
        <taxon>Scophthalmus</taxon>
    </lineage>
</organism>
<dbReference type="SUPFAM" id="SSF46689">
    <property type="entry name" value="Homeodomain-like"/>
    <property type="match status" value="1"/>
</dbReference>
<feature type="domain" description="Transposase Tc1-like" evidence="1">
    <location>
        <begin position="77"/>
        <end position="143"/>
    </location>
</feature>
<sequence length="350" mass="39873">MARKKQLSKEKRVAIMTLRNEGQSVRKIGITLKVSPSAVAKTIKRYKETGSHEDRPRKGRPRVTCAADDKFIRVTSLRNRRLTAAQIRDQVNATQGSSSRHISRTTVKRRLCESGPHGRIAARKPLLRTGNKQKRLVWAKEHKEWTLDQWKSVLWSDESKFEIFGSNHRVFVRRRKGERMDSTCLVPTVKHGGGGVMVWGCFAGDTVGDLFKIEGILNQHGCHSILQRHAIPSGLRLVRPSFIFQQDNDPKHTSRLCKGYLTKKESDGVLRQMTWPPQSPELNPIEMVWGELDGRVKAKGPTSAKHLWELLQDCWKTISGDYLLKLIKRMPRVCEAVIKAKGGYFAEPRI</sequence>
<feature type="domain" description="Transposase IS30-like HTH" evidence="2">
    <location>
        <begin position="5"/>
        <end position="45"/>
    </location>
</feature>
<dbReference type="InterPro" id="IPR002492">
    <property type="entry name" value="Transposase_Tc1-like"/>
</dbReference>
<dbReference type="GO" id="GO:0006313">
    <property type="term" value="P:DNA transposition"/>
    <property type="evidence" value="ECO:0007669"/>
    <property type="project" value="InterPro"/>
</dbReference>
<evidence type="ECO:0000313" key="4">
    <source>
        <dbReference type="Proteomes" id="UP000694558"/>
    </source>
</evidence>
<dbReference type="InterPro" id="IPR036388">
    <property type="entry name" value="WH-like_DNA-bd_sf"/>
</dbReference>
<dbReference type="GeneTree" id="ENSGT00940000166084"/>
<evidence type="ECO:0008006" key="5">
    <source>
        <dbReference type="Google" id="ProtNLM"/>
    </source>
</evidence>
<evidence type="ECO:0000259" key="1">
    <source>
        <dbReference type="Pfam" id="PF01498"/>
    </source>
</evidence>
<dbReference type="Gene3D" id="1.10.10.10">
    <property type="entry name" value="Winged helix-like DNA-binding domain superfamily/Winged helix DNA-binding domain"/>
    <property type="match status" value="1"/>
</dbReference>
<dbReference type="PANTHER" id="PTHR23022">
    <property type="entry name" value="TRANSPOSABLE ELEMENT-RELATED"/>
    <property type="match status" value="1"/>
</dbReference>
<proteinExistence type="predicted"/>
<dbReference type="Ensembl" id="ENSSMAT00000041024.1">
    <property type="protein sequence ID" value="ENSSMAP00000051354.1"/>
    <property type="gene ID" value="ENSSMAG00000036778.1"/>
</dbReference>
<dbReference type="Pfam" id="PF01498">
    <property type="entry name" value="HTH_Tnp_Tc3_2"/>
    <property type="match status" value="1"/>
</dbReference>
<dbReference type="InterPro" id="IPR052338">
    <property type="entry name" value="Transposase_5"/>
</dbReference>
<dbReference type="AlphaFoldDB" id="A0A8D3CVP6"/>
<evidence type="ECO:0000259" key="2">
    <source>
        <dbReference type="Pfam" id="PF13936"/>
    </source>
</evidence>
<reference evidence="3" key="1">
    <citation type="submission" date="2023-05" db="EMBL/GenBank/DDBJ databases">
        <title>High-quality long-read genome of Scophthalmus maximus.</title>
        <authorList>
            <person name="Lien S."/>
            <person name="Martinez P."/>
        </authorList>
    </citation>
    <scope>NUCLEOTIDE SEQUENCE [LARGE SCALE GENOMIC DNA]</scope>
</reference>
<protein>
    <recommendedName>
        <fullName evidence="5">Paired domain-containing protein</fullName>
    </recommendedName>
</protein>
<dbReference type="GO" id="GO:0003677">
    <property type="term" value="F:DNA binding"/>
    <property type="evidence" value="ECO:0007669"/>
    <property type="project" value="InterPro"/>
</dbReference>